<evidence type="ECO:0000256" key="1">
    <source>
        <dbReference type="SAM" id="MobiDB-lite"/>
    </source>
</evidence>
<feature type="region of interest" description="Disordered" evidence="1">
    <location>
        <begin position="263"/>
        <end position="287"/>
    </location>
</feature>
<protein>
    <submittedName>
        <fullName evidence="2">Replication-relaxation</fullName>
    </submittedName>
</protein>
<dbReference type="InterPro" id="IPR025855">
    <property type="entry name" value="Replic_Relax"/>
</dbReference>
<name>A0A1W2FTU2_9PSEU</name>
<reference evidence="3" key="1">
    <citation type="submission" date="2017-04" db="EMBL/GenBank/DDBJ databases">
        <authorList>
            <person name="Varghese N."/>
            <person name="Submissions S."/>
        </authorList>
    </citation>
    <scope>NUCLEOTIDE SEQUENCE [LARGE SCALE GENOMIC DNA]</scope>
    <source>
        <strain evidence="3">DSM 44073</strain>
    </source>
</reference>
<dbReference type="EMBL" id="FWYC01000026">
    <property type="protein sequence ID" value="SMD25293.1"/>
    <property type="molecule type" value="Genomic_DNA"/>
</dbReference>
<dbReference type="Pfam" id="PF13814">
    <property type="entry name" value="Replic_Relax"/>
    <property type="match status" value="1"/>
</dbReference>
<keyword evidence="3" id="KW-1185">Reference proteome</keyword>
<gene>
    <name evidence="2" type="ORF">SAMN05660733_08096</name>
</gene>
<dbReference type="eggNOG" id="ENOG5033RCC">
    <property type="taxonomic scope" value="Bacteria"/>
</dbReference>
<dbReference type="Proteomes" id="UP000192840">
    <property type="component" value="Unassembled WGS sequence"/>
</dbReference>
<organism evidence="2 3">
    <name type="scientific">Lentzea albidocapillata</name>
    <dbReference type="NCBI Taxonomy" id="40571"/>
    <lineage>
        <taxon>Bacteria</taxon>
        <taxon>Bacillati</taxon>
        <taxon>Actinomycetota</taxon>
        <taxon>Actinomycetes</taxon>
        <taxon>Pseudonocardiales</taxon>
        <taxon>Pseudonocardiaceae</taxon>
        <taxon>Lentzea</taxon>
    </lineage>
</organism>
<sequence length="287" mass="32498">MLTTNQIAAIEFSSIRRAQDRLRQLRELGVVFAFRDSYSAGGTSQTRYALGYRGARVITAQRAEKPPAAGAYAERLERLGLWPKLAHQLGVNDFFCGLAAYARTRPDAGLTQWWSEKACTEFFWHGDIKLRPDAYGCWDEQERRVRFFLEHDTGTEPLSKVVGKLGEYSRFGTDVFGVLLFSVHSSLRERNLRSAMRQQLGYEKPGFVIATASRDHGHPDGPAGAIWAVWSFQDQIQERRRLAELPQRGPRIAQHASPVGLPFSEAAWDPHDTTMTGQVTGDERRWE</sequence>
<accession>A0A1W2FTU2</accession>
<evidence type="ECO:0000313" key="2">
    <source>
        <dbReference type="EMBL" id="SMD25293.1"/>
    </source>
</evidence>
<evidence type="ECO:0000313" key="3">
    <source>
        <dbReference type="Proteomes" id="UP000192840"/>
    </source>
</evidence>
<dbReference type="STRING" id="40571.SAMN05660733_08096"/>
<dbReference type="AlphaFoldDB" id="A0A1W2FTU2"/>
<proteinExistence type="predicted"/>